<feature type="region of interest" description="Disordered" evidence="1">
    <location>
        <begin position="1"/>
        <end position="105"/>
    </location>
</feature>
<dbReference type="PaxDb" id="65489-OBART04G08950.1"/>
<evidence type="ECO:0000313" key="3">
    <source>
        <dbReference type="Proteomes" id="UP000026960"/>
    </source>
</evidence>
<proteinExistence type="predicted"/>
<dbReference type="Proteomes" id="UP000026960">
    <property type="component" value="Chromosome 4"/>
</dbReference>
<sequence>MAAGGGTGRRDWSARKETAARPGKGGHGSTPSGGIRPDLVGALSGRLRRVQSGGRHQRMWRGEQRRREDVRRGAGQRGAAGDSGPPEATTMFGGEGTSSHPLPRQPNCLDGLEALRMSSSYLMAGRWRGAGAVDMHRSCAVGGGHRFANNLNAGGQVYERKPRTSGQQRRRLRVLLSPEALFE</sequence>
<keyword evidence="3" id="KW-1185">Reference proteome</keyword>
<organism evidence="2">
    <name type="scientific">Oryza barthii</name>
    <dbReference type="NCBI Taxonomy" id="65489"/>
    <lineage>
        <taxon>Eukaryota</taxon>
        <taxon>Viridiplantae</taxon>
        <taxon>Streptophyta</taxon>
        <taxon>Embryophyta</taxon>
        <taxon>Tracheophyta</taxon>
        <taxon>Spermatophyta</taxon>
        <taxon>Magnoliopsida</taxon>
        <taxon>Liliopsida</taxon>
        <taxon>Poales</taxon>
        <taxon>Poaceae</taxon>
        <taxon>BOP clade</taxon>
        <taxon>Oryzoideae</taxon>
        <taxon>Oryzeae</taxon>
        <taxon>Oryzinae</taxon>
        <taxon>Oryza</taxon>
    </lineage>
</organism>
<accession>A0A0D3FUN1</accession>
<reference evidence="2" key="1">
    <citation type="journal article" date="2009" name="Rice">
        <title>De Novo Next Generation Sequencing of Plant Genomes.</title>
        <authorList>
            <person name="Rounsley S."/>
            <person name="Marri P.R."/>
            <person name="Yu Y."/>
            <person name="He R."/>
            <person name="Sisneros N."/>
            <person name="Goicoechea J.L."/>
            <person name="Lee S.J."/>
            <person name="Angelova A."/>
            <person name="Kudrna D."/>
            <person name="Luo M."/>
            <person name="Affourtit J."/>
            <person name="Desany B."/>
            <person name="Knight J."/>
            <person name="Niazi F."/>
            <person name="Egholm M."/>
            <person name="Wing R.A."/>
        </authorList>
    </citation>
    <scope>NUCLEOTIDE SEQUENCE [LARGE SCALE GENOMIC DNA]</scope>
    <source>
        <strain evidence="2">cv. IRGC 105608</strain>
    </source>
</reference>
<evidence type="ECO:0000313" key="2">
    <source>
        <dbReference type="EnsemblPlants" id="OBART04G08950.1"/>
    </source>
</evidence>
<reference evidence="2" key="2">
    <citation type="submission" date="2015-03" db="UniProtKB">
        <authorList>
            <consortium name="EnsemblPlants"/>
        </authorList>
    </citation>
    <scope>IDENTIFICATION</scope>
</reference>
<evidence type="ECO:0000256" key="1">
    <source>
        <dbReference type="SAM" id="MobiDB-lite"/>
    </source>
</evidence>
<dbReference type="EnsemblPlants" id="OBART04G08950.1">
    <property type="protein sequence ID" value="OBART04G08950.1"/>
    <property type="gene ID" value="OBART04G08950"/>
</dbReference>
<feature type="compositionally biased region" description="Basic and acidic residues" evidence="1">
    <location>
        <begin position="60"/>
        <end position="72"/>
    </location>
</feature>
<dbReference type="Gramene" id="OBART04G08950.1">
    <property type="protein sequence ID" value="OBART04G08950.1"/>
    <property type="gene ID" value="OBART04G08950"/>
</dbReference>
<name>A0A0D3FUN1_9ORYZ</name>
<dbReference type="HOGENOM" id="CLU_1477316_0_0_1"/>
<dbReference type="AlphaFoldDB" id="A0A0D3FUN1"/>
<feature type="compositionally biased region" description="Basic and acidic residues" evidence="1">
    <location>
        <begin position="8"/>
        <end position="19"/>
    </location>
</feature>
<protein>
    <submittedName>
        <fullName evidence="2">Uncharacterized protein</fullName>
    </submittedName>
</protein>